<evidence type="ECO:0000313" key="3">
    <source>
        <dbReference type="Proteomes" id="UP001233172"/>
    </source>
</evidence>
<keyword evidence="3" id="KW-1185">Reference proteome</keyword>
<comment type="caution">
    <text evidence="2">The sequence shown here is derived from an EMBL/GenBank/DDBJ whole genome shotgun (WGS) entry which is preliminary data.</text>
</comment>
<dbReference type="AlphaFoldDB" id="A0AAD8C8J8"/>
<proteinExistence type="predicted"/>
<accession>A0AAD8C8J8</accession>
<organism evidence="2 3">
    <name type="scientific">Biomphalaria pfeifferi</name>
    <name type="common">Bloodfluke planorb</name>
    <name type="synonym">Freshwater snail</name>
    <dbReference type="NCBI Taxonomy" id="112525"/>
    <lineage>
        <taxon>Eukaryota</taxon>
        <taxon>Metazoa</taxon>
        <taxon>Spiralia</taxon>
        <taxon>Lophotrochozoa</taxon>
        <taxon>Mollusca</taxon>
        <taxon>Gastropoda</taxon>
        <taxon>Heterobranchia</taxon>
        <taxon>Euthyneura</taxon>
        <taxon>Panpulmonata</taxon>
        <taxon>Hygrophila</taxon>
        <taxon>Lymnaeoidea</taxon>
        <taxon>Planorbidae</taxon>
        <taxon>Biomphalaria</taxon>
    </lineage>
</organism>
<name>A0AAD8C8J8_BIOPF</name>
<evidence type="ECO:0000256" key="1">
    <source>
        <dbReference type="SAM" id="MobiDB-lite"/>
    </source>
</evidence>
<protein>
    <submittedName>
        <fullName evidence="2">Uncharacterized protein</fullName>
    </submittedName>
</protein>
<feature type="region of interest" description="Disordered" evidence="1">
    <location>
        <begin position="18"/>
        <end position="76"/>
    </location>
</feature>
<feature type="compositionally biased region" description="Basic and acidic residues" evidence="1">
    <location>
        <begin position="33"/>
        <end position="45"/>
    </location>
</feature>
<sequence length="76" mass="8718">MFTYLSTCHIYDQNSKKLESENKNEDLNLNNKSNDEFEDCLKVPDDQNNVQSDDNENRLIGGHETQESEGGEADLH</sequence>
<dbReference type="Proteomes" id="UP001233172">
    <property type="component" value="Unassembled WGS sequence"/>
</dbReference>
<evidence type="ECO:0000313" key="2">
    <source>
        <dbReference type="EMBL" id="KAK0067380.1"/>
    </source>
</evidence>
<reference evidence="2" key="1">
    <citation type="journal article" date="2023" name="PLoS Negl. Trop. Dis.">
        <title>A genome sequence for Biomphalaria pfeifferi, the major vector snail for the human-infecting parasite Schistosoma mansoni.</title>
        <authorList>
            <person name="Bu L."/>
            <person name="Lu L."/>
            <person name="Laidemitt M.R."/>
            <person name="Zhang S.M."/>
            <person name="Mutuku M."/>
            <person name="Mkoji G."/>
            <person name="Steinauer M."/>
            <person name="Loker E.S."/>
        </authorList>
    </citation>
    <scope>NUCLEOTIDE SEQUENCE</scope>
    <source>
        <strain evidence="2">KasaAsao</strain>
    </source>
</reference>
<feature type="compositionally biased region" description="Acidic residues" evidence="1">
    <location>
        <begin position="67"/>
        <end position="76"/>
    </location>
</feature>
<reference evidence="2" key="2">
    <citation type="submission" date="2023-04" db="EMBL/GenBank/DDBJ databases">
        <authorList>
            <person name="Bu L."/>
            <person name="Lu L."/>
            <person name="Laidemitt M.R."/>
            <person name="Zhang S.M."/>
            <person name="Mutuku M."/>
            <person name="Mkoji G."/>
            <person name="Steinauer M."/>
            <person name="Loker E.S."/>
        </authorList>
    </citation>
    <scope>NUCLEOTIDE SEQUENCE</scope>
    <source>
        <strain evidence="2">KasaAsao</strain>
        <tissue evidence="2">Whole Snail</tissue>
    </source>
</reference>
<dbReference type="EMBL" id="JASAOG010000007">
    <property type="protein sequence ID" value="KAK0067380.1"/>
    <property type="molecule type" value="Genomic_DNA"/>
</dbReference>
<gene>
    <name evidence="2" type="ORF">Bpfe_002887</name>
</gene>
<feature type="non-terminal residue" evidence="2">
    <location>
        <position position="76"/>
    </location>
</feature>